<dbReference type="OrthoDB" id="7530149at2"/>
<dbReference type="Proteomes" id="UP000249340">
    <property type="component" value="Chromosome"/>
</dbReference>
<dbReference type="RefSeq" id="WP_111489135.1">
    <property type="nucleotide sequence ID" value="NZ_CP031264.1"/>
</dbReference>
<dbReference type="AlphaFoldDB" id="A0A345SRE0"/>
<evidence type="ECO:0000313" key="3">
    <source>
        <dbReference type="Proteomes" id="UP000249340"/>
    </source>
</evidence>
<name>A0A345SRE0_9ACTN</name>
<dbReference type="EMBL" id="CP031264">
    <property type="protein sequence ID" value="AXI76295.1"/>
    <property type="molecule type" value="Genomic_DNA"/>
</dbReference>
<protein>
    <submittedName>
        <fullName evidence="2">DUF2889 domain-containing protein</fullName>
    </submittedName>
</protein>
<evidence type="ECO:0000256" key="1">
    <source>
        <dbReference type="SAM" id="MobiDB-lite"/>
    </source>
</evidence>
<proteinExistence type="predicted"/>
<keyword evidence="3" id="KW-1185">Reference proteome</keyword>
<organism evidence="2 3">
    <name type="scientific">Peterkaempfera bronchialis</name>
    <dbReference type="NCBI Taxonomy" id="2126346"/>
    <lineage>
        <taxon>Bacteria</taxon>
        <taxon>Bacillati</taxon>
        <taxon>Actinomycetota</taxon>
        <taxon>Actinomycetes</taxon>
        <taxon>Kitasatosporales</taxon>
        <taxon>Streptomycetaceae</taxon>
        <taxon>Peterkaempfera</taxon>
    </lineage>
</organism>
<feature type="region of interest" description="Disordered" evidence="1">
    <location>
        <begin position="190"/>
        <end position="220"/>
    </location>
</feature>
<reference evidence="3" key="1">
    <citation type="submission" date="2018-07" db="EMBL/GenBank/DDBJ databases">
        <title>Streptacidiphilus bronchialis DSM 106435 chromosome.</title>
        <authorList>
            <person name="Batra D."/>
            <person name="Gulvik C.A."/>
        </authorList>
    </citation>
    <scope>NUCLEOTIDE SEQUENCE [LARGE SCALE GENOMIC DNA]</scope>
    <source>
        <strain evidence="3">DSM 106435</strain>
    </source>
</reference>
<dbReference type="Pfam" id="PF11136">
    <property type="entry name" value="DUF2889"/>
    <property type="match status" value="1"/>
</dbReference>
<feature type="region of interest" description="Disordered" evidence="1">
    <location>
        <begin position="1"/>
        <end position="27"/>
    </location>
</feature>
<dbReference type="InterPro" id="IPR021312">
    <property type="entry name" value="DUF2889"/>
</dbReference>
<gene>
    <name evidence="2" type="ORF">C7M71_001175</name>
</gene>
<sequence>MQKASSTVRDVARRLPARRPSSVRRTTDIQVVPESAWDGDLEVRGSARDARVDGRGTLTASETTRLHLTLDNRSVVTGLAAGLPGAVADALVGSAAAGGFRARLRALPEGSLDPDSPAAALLDDLPTVRLISGYGRLIEMGPQPGRPAAPLPGICTGWAPGGTADRRAQAGERLLGRAPAAPPFRSLLDHPDDFHPADSHAADSHAADLHPETPPERSSMRRRRILEVARHGGDLDIYQYFRDSHLDAAGREGSLHEYELHAVATQGSLTLSALSVRPRALPFPECPLAAAEVGVLLGTSLYDIEDSVRARLSGTRGCTHLSDVLRFLRFAGPLADRLM</sequence>
<evidence type="ECO:0000313" key="2">
    <source>
        <dbReference type="EMBL" id="AXI76295.1"/>
    </source>
</evidence>
<accession>A0A345SRE0</accession>
<dbReference type="KEGG" id="stri:C7M71_001175"/>